<sequence length="492" mass="55896">MSSLIQYDDNASVDDVIDLNQDYSSNDGRSTSQQHYRISLHSIDDDELRLFHRDLVTPAPSVCGGDDIDTIKRNMIRNRSVLPSQIQRPVSRGESVMLFKKINNGDEDVSFDDLVSSELRDFLYTDFVMDGMLSRPVSRTTIDKNASKIQDINKLRSTVSNNNEQKQQLKNQRTMLPLKLRSLSLSKRNPRELQAQEKSRNNQHQRIFSSVPESSRHQYRMPFATSTSAVPNNKDDHLYKQIPKKSVTMIPKQTSLSRDKPIALRKYSSSASIIQSQPQPQKLANNYHTSPSVLVPTTTRRQIIENSSKPTRNYGRKLPEPVVEHSVTSRFGQRKFIIPQQRNITNNYLSRTRSDTTTTSTSSSSEDEPNEEPSHHLIMTTHHQRSFSSNITAAPLTFDHYNTSNNTNNTNSSPLLHRYNKTVEHKSLSSPRLRTMSSHKAFPTAIVNNNQNTATATTIRTIDDDAVVIDSAKQVLACIRERRKRSMVNGSS</sequence>
<evidence type="ECO:0000313" key="3">
    <source>
        <dbReference type="Proteomes" id="UP000650833"/>
    </source>
</evidence>
<feature type="compositionally biased region" description="Polar residues" evidence="1">
    <location>
        <begin position="202"/>
        <end position="213"/>
    </location>
</feature>
<proteinExistence type="predicted"/>
<feature type="region of interest" description="Disordered" evidence="1">
    <location>
        <begin position="347"/>
        <end position="373"/>
    </location>
</feature>
<feature type="region of interest" description="Disordered" evidence="1">
    <location>
        <begin position="185"/>
        <end position="216"/>
    </location>
</feature>
<reference evidence="2" key="1">
    <citation type="submission" date="2020-12" db="EMBL/GenBank/DDBJ databases">
        <title>Metabolic potential, ecology and presence of endohyphal bacteria is reflected in genomic diversity of Mucoromycotina.</title>
        <authorList>
            <person name="Muszewska A."/>
            <person name="Okrasinska A."/>
            <person name="Steczkiewicz K."/>
            <person name="Drgas O."/>
            <person name="Orlowska M."/>
            <person name="Perlinska-Lenart U."/>
            <person name="Aleksandrzak-Piekarczyk T."/>
            <person name="Szatraj K."/>
            <person name="Zielenkiewicz U."/>
            <person name="Pilsyk S."/>
            <person name="Malc E."/>
            <person name="Mieczkowski P."/>
            <person name="Kruszewska J.S."/>
            <person name="Biernat P."/>
            <person name="Pawlowska J."/>
        </authorList>
    </citation>
    <scope>NUCLEOTIDE SEQUENCE</scope>
    <source>
        <strain evidence="2">CBS 226.32</strain>
    </source>
</reference>
<dbReference type="AlphaFoldDB" id="A0A8H7QEB3"/>
<keyword evidence="3" id="KW-1185">Reference proteome</keyword>
<feature type="region of interest" description="Disordered" evidence="1">
    <location>
        <begin position="299"/>
        <end position="319"/>
    </location>
</feature>
<organism evidence="2 3">
    <name type="scientific">Mucor plumbeus</name>
    <dbReference type="NCBI Taxonomy" id="97098"/>
    <lineage>
        <taxon>Eukaryota</taxon>
        <taxon>Fungi</taxon>
        <taxon>Fungi incertae sedis</taxon>
        <taxon>Mucoromycota</taxon>
        <taxon>Mucoromycotina</taxon>
        <taxon>Mucoromycetes</taxon>
        <taxon>Mucorales</taxon>
        <taxon>Mucorineae</taxon>
        <taxon>Mucoraceae</taxon>
        <taxon>Mucor</taxon>
    </lineage>
</organism>
<dbReference type="Proteomes" id="UP000650833">
    <property type="component" value="Unassembled WGS sequence"/>
</dbReference>
<protein>
    <submittedName>
        <fullName evidence="2">Uncharacterized protein</fullName>
    </submittedName>
</protein>
<feature type="compositionally biased region" description="Basic and acidic residues" evidence="1">
    <location>
        <begin position="189"/>
        <end position="200"/>
    </location>
</feature>
<evidence type="ECO:0000256" key="1">
    <source>
        <dbReference type="SAM" id="MobiDB-lite"/>
    </source>
</evidence>
<dbReference type="OrthoDB" id="2288346at2759"/>
<feature type="compositionally biased region" description="Low complexity" evidence="1">
    <location>
        <begin position="355"/>
        <end position="364"/>
    </location>
</feature>
<dbReference type="EMBL" id="JAEPRC010000867">
    <property type="protein sequence ID" value="KAG2191087.1"/>
    <property type="molecule type" value="Genomic_DNA"/>
</dbReference>
<comment type="caution">
    <text evidence="2">The sequence shown here is derived from an EMBL/GenBank/DDBJ whole genome shotgun (WGS) entry which is preliminary data.</text>
</comment>
<feature type="compositionally biased region" description="Polar residues" evidence="1">
    <location>
        <begin position="299"/>
        <end position="311"/>
    </location>
</feature>
<gene>
    <name evidence="2" type="ORF">INT46_009277</name>
</gene>
<accession>A0A8H7QEB3</accession>
<name>A0A8H7QEB3_9FUNG</name>
<evidence type="ECO:0000313" key="2">
    <source>
        <dbReference type="EMBL" id="KAG2191087.1"/>
    </source>
</evidence>